<protein>
    <recommendedName>
        <fullName evidence="2">CCHC-type domain-containing protein</fullName>
    </recommendedName>
</protein>
<name>A0A087T3U7_STEMI</name>
<dbReference type="GO" id="GO:0008270">
    <property type="term" value="F:zinc ion binding"/>
    <property type="evidence" value="ECO:0007669"/>
    <property type="project" value="UniProtKB-KW"/>
</dbReference>
<gene>
    <name evidence="3" type="ORF">X975_08511</name>
</gene>
<proteinExistence type="predicted"/>
<keyword evidence="1" id="KW-0863">Zinc-finger</keyword>
<dbReference type="Proteomes" id="UP000054359">
    <property type="component" value="Unassembled WGS sequence"/>
</dbReference>
<dbReference type="SUPFAM" id="SSF57756">
    <property type="entry name" value="Retrovirus zinc finger-like domains"/>
    <property type="match status" value="1"/>
</dbReference>
<dbReference type="InterPro" id="IPR036875">
    <property type="entry name" value="Znf_CCHC_sf"/>
</dbReference>
<dbReference type="InterPro" id="IPR001878">
    <property type="entry name" value="Znf_CCHC"/>
</dbReference>
<evidence type="ECO:0000313" key="3">
    <source>
        <dbReference type="EMBL" id="KFM59786.1"/>
    </source>
</evidence>
<reference evidence="3 4" key="1">
    <citation type="submission" date="2013-11" db="EMBL/GenBank/DDBJ databases">
        <title>Genome sequencing of Stegodyphus mimosarum.</title>
        <authorList>
            <person name="Bechsgaard J."/>
        </authorList>
    </citation>
    <scope>NUCLEOTIDE SEQUENCE [LARGE SCALE GENOMIC DNA]</scope>
</reference>
<keyword evidence="4" id="KW-1185">Reference proteome</keyword>
<keyword evidence="1" id="KW-0862">Zinc</keyword>
<dbReference type="GO" id="GO:0003676">
    <property type="term" value="F:nucleic acid binding"/>
    <property type="evidence" value="ECO:0007669"/>
    <property type="project" value="InterPro"/>
</dbReference>
<sequence length="74" mass="8489">MSLISEKLEIRGALRRLNKSNTEKKTITCWNCRLEGHLYRNCETKPGKLTCGNLTRWRLAGRDAAPLNVLQIFS</sequence>
<evidence type="ECO:0000256" key="1">
    <source>
        <dbReference type="PROSITE-ProRule" id="PRU00047"/>
    </source>
</evidence>
<evidence type="ECO:0000259" key="2">
    <source>
        <dbReference type="PROSITE" id="PS50158"/>
    </source>
</evidence>
<accession>A0A087T3U7</accession>
<keyword evidence="1" id="KW-0479">Metal-binding</keyword>
<dbReference type="EMBL" id="KK113271">
    <property type="protein sequence ID" value="KFM59786.1"/>
    <property type="molecule type" value="Genomic_DNA"/>
</dbReference>
<dbReference type="Gene3D" id="4.10.60.10">
    <property type="entry name" value="Zinc finger, CCHC-type"/>
    <property type="match status" value="1"/>
</dbReference>
<dbReference type="PROSITE" id="PS50158">
    <property type="entry name" value="ZF_CCHC"/>
    <property type="match status" value="1"/>
</dbReference>
<dbReference type="AlphaFoldDB" id="A0A087T3U7"/>
<evidence type="ECO:0000313" key="4">
    <source>
        <dbReference type="Proteomes" id="UP000054359"/>
    </source>
</evidence>
<dbReference type="OrthoDB" id="8050739at2759"/>
<feature type="domain" description="CCHC-type" evidence="2">
    <location>
        <begin position="29"/>
        <end position="42"/>
    </location>
</feature>
<organism evidence="3 4">
    <name type="scientific">Stegodyphus mimosarum</name>
    <name type="common">African social velvet spider</name>
    <dbReference type="NCBI Taxonomy" id="407821"/>
    <lineage>
        <taxon>Eukaryota</taxon>
        <taxon>Metazoa</taxon>
        <taxon>Ecdysozoa</taxon>
        <taxon>Arthropoda</taxon>
        <taxon>Chelicerata</taxon>
        <taxon>Arachnida</taxon>
        <taxon>Araneae</taxon>
        <taxon>Araneomorphae</taxon>
        <taxon>Entelegynae</taxon>
        <taxon>Eresoidea</taxon>
        <taxon>Eresidae</taxon>
        <taxon>Stegodyphus</taxon>
    </lineage>
</organism>
<feature type="non-terminal residue" evidence="3">
    <location>
        <position position="74"/>
    </location>
</feature>